<dbReference type="SUPFAM" id="SSF50978">
    <property type="entry name" value="WD40 repeat-like"/>
    <property type="match status" value="1"/>
</dbReference>
<name>A0A6U2FM37_9CHLO</name>
<dbReference type="InterPro" id="IPR036322">
    <property type="entry name" value="WD40_repeat_dom_sf"/>
</dbReference>
<evidence type="ECO:0000313" key="8">
    <source>
        <dbReference type="EMBL" id="CAD8289849.1"/>
    </source>
</evidence>
<evidence type="ECO:0000256" key="4">
    <source>
        <dbReference type="ARBA" id="ARBA00023242"/>
    </source>
</evidence>
<keyword evidence="3" id="KW-0677">Repeat</keyword>
<accession>A0A6U2FM37</accession>
<dbReference type="InterPro" id="IPR039241">
    <property type="entry name" value="Rrp9-like"/>
</dbReference>
<evidence type="ECO:0000256" key="6">
    <source>
        <dbReference type="SAM" id="MobiDB-lite"/>
    </source>
</evidence>
<feature type="region of interest" description="Disordered" evidence="6">
    <location>
        <begin position="1"/>
        <end position="32"/>
    </location>
</feature>
<sequence length="225" mass="24535">MAKTRLFRPGEQGPGKSVRRGGGDEDAHAGPEWVKRNPRAASKHGLYAVALSWDNKFLAVGGGDKKVHVFDGSSGTFLQSFAGHRDVVTALAFRDGSHQLFSASFDRTVKMWSLDDRAYMDTLFGHQAEVLCLDALRAERALTGGSDRTVRLWKVPEESQLVFRCEGRGGRQARVRGAGGGDLQGWRRGFVRWRGFVVLVERICGVSGGSLCGRERGFGGPVEGI</sequence>
<reference evidence="7" key="1">
    <citation type="submission" date="2021-01" db="EMBL/GenBank/DDBJ databases">
        <authorList>
            <person name="Corre E."/>
            <person name="Pelletier E."/>
            <person name="Niang G."/>
            <person name="Scheremetjew M."/>
            <person name="Finn R."/>
            <person name="Kale V."/>
            <person name="Holt S."/>
            <person name="Cochrane G."/>
            <person name="Meng A."/>
            <person name="Brown T."/>
            <person name="Cohen L."/>
        </authorList>
    </citation>
    <scope>NUCLEOTIDE SEQUENCE</scope>
    <source>
        <strain evidence="7">CCMP219</strain>
    </source>
</reference>
<proteinExistence type="predicted"/>
<dbReference type="InterPro" id="IPR001680">
    <property type="entry name" value="WD40_rpt"/>
</dbReference>
<dbReference type="PROSITE" id="PS50082">
    <property type="entry name" value="WD_REPEATS_2"/>
    <property type="match status" value="2"/>
</dbReference>
<evidence type="ECO:0000256" key="1">
    <source>
        <dbReference type="ARBA" id="ARBA00004123"/>
    </source>
</evidence>
<dbReference type="GO" id="GO:0032040">
    <property type="term" value="C:small-subunit processome"/>
    <property type="evidence" value="ECO:0007669"/>
    <property type="project" value="TreeGrafter"/>
</dbReference>
<organism evidence="7">
    <name type="scientific">Chlamydomonas euryale</name>
    <dbReference type="NCBI Taxonomy" id="1486919"/>
    <lineage>
        <taxon>Eukaryota</taxon>
        <taxon>Viridiplantae</taxon>
        <taxon>Chlorophyta</taxon>
        <taxon>core chlorophytes</taxon>
        <taxon>Chlorophyceae</taxon>
        <taxon>CS clade</taxon>
        <taxon>Chlamydomonadales</taxon>
        <taxon>Chlamydomonadaceae</taxon>
        <taxon>Chlamydomonas</taxon>
    </lineage>
</organism>
<dbReference type="EMBL" id="HBEC01021419">
    <property type="protein sequence ID" value="CAD8289848.1"/>
    <property type="molecule type" value="Transcribed_RNA"/>
</dbReference>
<feature type="compositionally biased region" description="Basic and acidic residues" evidence="6">
    <location>
        <begin position="21"/>
        <end position="32"/>
    </location>
</feature>
<dbReference type="Gene3D" id="2.130.10.10">
    <property type="entry name" value="YVTN repeat-like/Quinoprotein amine dehydrogenase"/>
    <property type="match status" value="1"/>
</dbReference>
<dbReference type="PROSITE" id="PS50294">
    <property type="entry name" value="WD_REPEATS_REGION"/>
    <property type="match status" value="1"/>
</dbReference>
<dbReference type="PANTHER" id="PTHR19865">
    <property type="entry name" value="U3 SMALL NUCLEOLAR RNA INTERACTING PROTEIN 2"/>
    <property type="match status" value="1"/>
</dbReference>
<comment type="subcellular location">
    <subcellularLocation>
        <location evidence="1">Nucleus</location>
    </subcellularLocation>
</comment>
<evidence type="ECO:0000256" key="5">
    <source>
        <dbReference type="PROSITE-ProRule" id="PRU00221"/>
    </source>
</evidence>
<protein>
    <submittedName>
        <fullName evidence="7">Uncharacterized protein</fullName>
    </submittedName>
</protein>
<dbReference type="AlphaFoldDB" id="A0A6U2FM37"/>
<keyword evidence="2 5" id="KW-0853">WD repeat</keyword>
<dbReference type="PANTHER" id="PTHR19865:SF0">
    <property type="entry name" value="U3 SMALL NUCLEOLAR RNA-INTERACTING PROTEIN 2"/>
    <property type="match status" value="1"/>
</dbReference>
<evidence type="ECO:0000256" key="3">
    <source>
        <dbReference type="ARBA" id="ARBA00022737"/>
    </source>
</evidence>
<dbReference type="EMBL" id="HBEC01021420">
    <property type="protein sequence ID" value="CAD8289849.1"/>
    <property type="molecule type" value="Transcribed_RNA"/>
</dbReference>
<dbReference type="SMART" id="SM00320">
    <property type="entry name" value="WD40"/>
    <property type="match status" value="3"/>
</dbReference>
<evidence type="ECO:0000313" key="7">
    <source>
        <dbReference type="EMBL" id="CAD8289848.1"/>
    </source>
</evidence>
<dbReference type="Pfam" id="PF00400">
    <property type="entry name" value="WD40"/>
    <property type="match status" value="3"/>
</dbReference>
<keyword evidence="4" id="KW-0539">Nucleus</keyword>
<feature type="repeat" description="WD" evidence="5">
    <location>
        <begin position="123"/>
        <end position="163"/>
    </location>
</feature>
<feature type="repeat" description="WD" evidence="5">
    <location>
        <begin position="81"/>
        <end position="122"/>
    </location>
</feature>
<evidence type="ECO:0000256" key="2">
    <source>
        <dbReference type="ARBA" id="ARBA00022574"/>
    </source>
</evidence>
<dbReference type="InterPro" id="IPR015943">
    <property type="entry name" value="WD40/YVTN_repeat-like_dom_sf"/>
</dbReference>
<dbReference type="GO" id="GO:0034511">
    <property type="term" value="F:U3 snoRNA binding"/>
    <property type="evidence" value="ECO:0007669"/>
    <property type="project" value="InterPro"/>
</dbReference>
<gene>
    <name evidence="7" type="ORF">CEUR00632_LOCUS9887</name>
    <name evidence="8" type="ORF">CEUR00632_LOCUS9888</name>
</gene>